<keyword evidence="3 5" id="KW-1133">Transmembrane helix</keyword>
<feature type="transmembrane region" description="Helical" evidence="5">
    <location>
        <begin position="400"/>
        <end position="417"/>
    </location>
</feature>
<keyword evidence="2 5" id="KW-0812">Transmembrane</keyword>
<organism evidence="6 7">
    <name type="scientific">Lentinula edodes</name>
    <name type="common">Shiitake mushroom</name>
    <name type="synonym">Lentinus edodes</name>
    <dbReference type="NCBI Taxonomy" id="5353"/>
    <lineage>
        <taxon>Eukaryota</taxon>
        <taxon>Fungi</taxon>
        <taxon>Dikarya</taxon>
        <taxon>Basidiomycota</taxon>
        <taxon>Agaricomycotina</taxon>
        <taxon>Agaricomycetes</taxon>
        <taxon>Agaricomycetidae</taxon>
        <taxon>Agaricales</taxon>
        <taxon>Marasmiineae</taxon>
        <taxon>Omphalotaceae</taxon>
        <taxon>Lentinula</taxon>
    </lineage>
</organism>
<name>A0A1Q3E667_LENED</name>
<evidence type="ECO:0000256" key="3">
    <source>
        <dbReference type="ARBA" id="ARBA00022989"/>
    </source>
</evidence>
<keyword evidence="4 5" id="KW-0472">Membrane</keyword>
<feature type="transmembrane region" description="Helical" evidence="5">
    <location>
        <begin position="467"/>
        <end position="490"/>
    </location>
</feature>
<feature type="transmembrane region" description="Helical" evidence="5">
    <location>
        <begin position="429"/>
        <end position="447"/>
    </location>
</feature>
<dbReference type="Gene3D" id="1.20.1250.20">
    <property type="entry name" value="MFS general substrate transporter like domains"/>
    <property type="match status" value="1"/>
</dbReference>
<sequence length="593" mass="65683">MPMSLRIHISKERTTRSIDKTTGTRVIWLISFRNAYLASYTNRHDLLECLSMLLAESFEFSESKRVRTLKSSLGVQVTQFDGLLWNSVKNLEHALLGCHGAYYPSCFLQALTDMSFHDEKAGSEDGAEAVMHEQRTGWKGTYYHPLTQIVMLGFVCFMGPGLFNAVNGLGGGGQLDPTTSANANVATYSTFAAVGFFAGSINNKLGSKMTLQIGTLGYCLYIGSYLSLNIHPHSGAFVVAAGAILGICAGLLWAAQGSLMLAYPTEAEKGKYIAIFWAIFNLGGVVGSAVALGTNFNNTAGTVGNSTYIAFIVLTAIGICIPMLMADPKKVIRSDGAKVIIPLHPSWKTQFLGLWVTLKTDPMILLLFPMFFTSNWFYTWQWNDFNAALFDLRGRSLNSFLYWTSQIFGSIGISFLLDSKLSRRARAFSGWAALMILIFITHIWAYFYQIQYVRPGPSDIDIHNKRFIGRVFLYILFGFLDSMWQTTTYWLMGAISNDAGKLAIMVGFYKSLQSAGAAGVWRADAVKTPFMNLFISTWVLLVSGLLFALPMIHLRVKNHTDLADETLVRMDSKGHIRDVEQVKKEEELAAATA</sequence>
<dbReference type="InterPro" id="IPR051617">
    <property type="entry name" value="UNC-93-like_regulator"/>
</dbReference>
<feature type="transmembrane region" description="Helical" evidence="5">
    <location>
        <begin position="308"/>
        <end position="326"/>
    </location>
</feature>
<evidence type="ECO:0000256" key="5">
    <source>
        <dbReference type="SAM" id="Phobius"/>
    </source>
</evidence>
<protein>
    <submittedName>
        <fullName evidence="6">Duf895 domain membrane protein</fullName>
    </submittedName>
</protein>
<evidence type="ECO:0000313" key="6">
    <source>
        <dbReference type="EMBL" id="GAW02735.1"/>
    </source>
</evidence>
<dbReference type="AlphaFoldDB" id="A0A1Q3E667"/>
<feature type="transmembrane region" description="Helical" evidence="5">
    <location>
        <begin position="142"/>
        <end position="163"/>
    </location>
</feature>
<dbReference type="PANTHER" id="PTHR23294:SF59">
    <property type="entry name" value="UNC93-LIKE PROTEIN C922.05C"/>
    <property type="match status" value="1"/>
</dbReference>
<dbReference type="SUPFAM" id="SSF103473">
    <property type="entry name" value="MFS general substrate transporter"/>
    <property type="match status" value="1"/>
</dbReference>
<dbReference type="GO" id="GO:0016020">
    <property type="term" value="C:membrane"/>
    <property type="evidence" value="ECO:0007669"/>
    <property type="project" value="UniProtKB-SubCell"/>
</dbReference>
<proteinExistence type="predicted"/>
<evidence type="ECO:0000256" key="2">
    <source>
        <dbReference type="ARBA" id="ARBA00022692"/>
    </source>
</evidence>
<dbReference type="Pfam" id="PF05978">
    <property type="entry name" value="UNC-93"/>
    <property type="match status" value="1"/>
</dbReference>
<reference evidence="6 7" key="1">
    <citation type="submission" date="2016-08" db="EMBL/GenBank/DDBJ databases">
        <authorList>
            <consortium name="Lentinula edodes genome sequencing consortium"/>
            <person name="Sakamoto Y."/>
            <person name="Nakade K."/>
            <person name="Sato S."/>
            <person name="Yoshida Y."/>
            <person name="Miyazaki K."/>
            <person name="Natsume S."/>
            <person name="Konno N."/>
        </authorList>
    </citation>
    <scope>NUCLEOTIDE SEQUENCE [LARGE SCALE GENOMIC DNA]</scope>
    <source>
        <strain evidence="6 7">NBRC 111202</strain>
    </source>
</reference>
<feature type="transmembrane region" description="Helical" evidence="5">
    <location>
        <begin position="234"/>
        <end position="254"/>
    </location>
</feature>
<dbReference type="InterPro" id="IPR010291">
    <property type="entry name" value="Ion_channel_UNC-93"/>
</dbReference>
<gene>
    <name evidence="6" type="ORF">LENED_004404</name>
</gene>
<evidence type="ECO:0000313" key="7">
    <source>
        <dbReference type="Proteomes" id="UP000188533"/>
    </source>
</evidence>
<feature type="transmembrane region" description="Helical" evidence="5">
    <location>
        <begin position="183"/>
        <end position="202"/>
    </location>
</feature>
<keyword evidence="7" id="KW-1185">Reference proteome</keyword>
<evidence type="ECO:0000256" key="1">
    <source>
        <dbReference type="ARBA" id="ARBA00004141"/>
    </source>
</evidence>
<dbReference type="PANTHER" id="PTHR23294">
    <property type="entry name" value="ET TRANSLATION PRODUCT-RELATED"/>
    <property type="match status" value="1"/>
</dbReference>
<comment type="subcellular location">
    <subcellularLocation>
        <location evidence="1">Membrane</location>
        <topology evidence="1">Multi-pass membrane protein</topology>
    </subcellularLocation>
</comment>
<feature type="transmembrane region" description="Helical" evidence="5">
    <location>
        <begin position="209"/>
        <end position="228"/>
    </location>
</feature>
<dbReference type="InterPro" id="IPR036259">
    <property type="entry name" value="MFS_trans_sf"/>
</dbReference>
<dbReference type="Proteomes" id="UP000188533">
    <property type="component" value="Unassembled WGS sequence"/>
</dbReference>
<feature type="transmembrane region" description="Helical" evidence="5">
    <location>
        <begin position="533"/>
        <end position="552"/>
    </location>
</feature>
<feature type="transmembrane region" description="Helical" evidence="5">
    <location>
        <begin position="363"/>
        <end position="380"/>
    </location>
</feature>
<feature type="transmembrane region" description="Helical" evidence="5">
    <location>
        <begin position="275"/>
        <end position="296"/>
    </location>
</feature>
<comment type="caution">
    <text evidence="6">The sequence shown here is derived from an EMBL/GenBank/DDBJ whole genome shotgun (WGS) entry which is preliminary data.</text>
</comment>
<accession>A0A1Q3E667</accession>
<dbReference type="EMBL" id="BDGU01000112">
    <property type="protein sequence ID" value="GAW02735.1"/>
    <property type="molecule type" value="Genomic_DNA"/>
</dbReference>
<reference evidence="6 7" key="2">
    <citation type="submission" date="2017-02" db="EMBL/GenBank/DDBJ databases">
        <title>A genome survey and senescence transcriptome analysis in Lentinula edodes.</title>
        <authorList>
            <person name="Sakamoto Y."/>
            <person name="Nakade K."/>
            <person name="Sato S."/>
            <person name="Yoshida Y."/>
            <person name="Miyazaki K."/>
            <person name="Natsume S."/>
            <person name="Konno N."/>
        </authorList>
    </citation>
    <scope>NUCLEOTIDE SEQUENCE [LARGE SCALE GENOMIC DNA]</scope>
    <source>
        <strain evidence="6 7">NBRC 111202</strain>
    </source>
</reference>
<evidence type="ECO:0000256" key="4">
    <source>
        <dbReference type="ARBA" id="ARBA00023136"/>
    </source>
</evidence>